<accession>A0ABW3E6Y0</accession>
<reference evidence="2" key="1">
    <citation type="journal article" date="2019" name="Int. J. Syst. Evol. Microbiol.">
        <title>The Global Catalogue of Microorganisms (GCM) 10K type strain sequencing project: providing services to taxonomists for standard genome sequencing and annotation.</title>
        <authorList>
            <consortium name="The Broad Institute Genomics Platform"/>
            <consortium name="The Broad Institute Genome Sequencing Center for Infectious Disease"/>
            <person name="Wu L."/>
            <person name="Ma J."/>
        </authorList>
    </citation>
    <scope>NUCLEOTIDE SEQUENCE [LARGE SCALE GENOMIC DNA]</scope>
    <source>
        <strain evidence="2">CCUG 62974</strain>
    </source>
</reference>
<comment type="caution">
    <text evidence="1">The sequence shown here is derived from an EMBL/GenBank/DDBJ whole genome shotgun (WGS) entry which is preliminary data.</text>
</comment>
<evidence type="ECO:0000313" key="1">
    <source>
        <dbReference type="EMBL" id="MFD0891177.1"/>
    </source>
</evidence>
<protein>
    <recommendedName>
        <fullName evidence="3">DUF1565 domain-containing protein</fullName>
    </recommendedName>
</protein>
<dbReference type="InterPro" id="IPR011050">
    <property type="entry name" value="Pectin_lyase_fold/virulence"/>
</dbReference>
<gene>
    <name evidence="1" type="ORF">ACFQ08_42070</name>
</gene>
<sequence>MIELYVAPGGDDSAPGTQERPFATLARAELAARDLTGDVVVRLRAGAYTLTEPLEPTAAPGHGHVTYQAHGYGTAEQEEVVIGGGRTVTGWREQDGVWLADVGDLDT</sequence>
<evidence type="ECO:0000313" key="2">
    <source>
        <dbReference type="Proteomes" id="UP001597024"/>
    </source>
</evidence>
<dbReference type="Gene3D" id="2.160.20.10">
    <property type="entry name" value="Single-stranded right-handed beta-helix, Pectin lyase-like"/>
    <property type="match status" value="1"/>
</dbReference>
<dbReference type="Proteomes" id="UP001597024">
    <property type="component" value="Unassembled WGS sequence"/>
</dbReference>
<dbReference type="PANTHER" id="PTHR36453:SF1">
    <property type="entry name" value="RIGHT HANDED BETA HELIX DOMAIN-CONTAINING PROTEIN"/>
    <property type="match status" value="1"/>
</dbReference>
<name>A0ABW3E6Y0_9ACTN</name>
<keyword evidence="2" id="KW-1185">Reference proteome</keyword>
<proteinExistence type="predicted"/>
<dbReference type="EMBL" id="JBHTHX010002970">
    <property type="protein sequence ID" value="MFD0891177.1"/>
    <property type="molecule type" value="Genomic_DNA"/>
</dbReference>
<dbReference type="PANTHER" id="PTHR36453">
    <property type="entry name" value="SECRETED PROTEIN-RELATED"/>
    <property type="match status" value="1"/>
</dbReference>
<organism evidence="1 2">
    <name type="scientific">Streptosporangium algeriense</name>
    <dbReference type="NCBI Taxonomy" id="1682748"/>
    <lineage>
        <taxon>Bacteria</taxon>
        <taxon>Bacillati</taxon>
        <taxon>Actinomycetota</taxon>
        <taxon>Actinomycetes</taxon>
        <taxon>Streptosporangiales</taxon>
        <taxon>Streptosporangiaceae</taxon>
        <taxon>Streptosporangium</taxon>
    </lineage>
</organism>
<feature type="non-terminal residue" evidence="1">
    <location>
        <position position="107"/>
    </location>
</feature>
<dbReference type="InterPro" id="IPR012334">
    <property type="entry name" value="Pectin_lyas_fold"/>
</dbReference>
<dbReference type="SUPFAM" id="SSF51126">
    <property type="entry name" value="Pectin lyase-like"/>
    <property type="match status" value="1"/>
</dbReference>
<evidence type="ECO:0008006" key="3">
    <source>
        <dbReference type="Google" id="ProtNLM"/>
    </source>
</evidence>